<sequence>MHEHIKKRIVKDLIEEIGNLDDRDIELVGNNFIAVSEGQPMIHHGLNKDYKPANYTVDSFSDDFTVVGEYSTDKNYFTHKGTAKSPTFEKIENDVNHAVNHAAKCVLKKIYLITNQEEPNSFRKKFNTTDLAKRHSHLISFIDARRLSIGIYEQSISNPNIADFYKQFFPLFSLNLDNYEYYGKLPHLCQGHIRDDAVLDKIITHVTQKNPICVLSGLSGTGKTQTAIDFVHKCTEDFQNYVWIIGDDWSENKPLSSVQRSRGGAPVNIAGLFNSTKTILIIDSLERVIDETAFNELAEGFKKGSIVLITSQLTQPLSDIYLPIPQFSLQVAYAILGESFPTSTSDCEKFVSKCRFSPLILSMARKLAENEGISKSDIYTEILQDPELIDDDSGKSIIKKILSRLEPKTLKSLTKISNSGQNTHEIQFLKNYIGFLNLNTLQKLSLLVPTKVPGVLKVHDLVAQSVIESIDISGIAKDVEDFVAKFKGDMTPSVIRQIHLCFKPLYQEHIKRGSRSPDWLHYSILQCESDRKTELYDGLHQLPLTSLTRLDLPYLKCVIDAKEIHSYTIFDKAERTSFYKTCATSYAKLIETTSDEDLRAELLHHQGKALRRCGELDEALASFTKLLALKPDWHATHGQIAHLGSQREARPEIKRVGEESMRILIQEMLNDSASVPLRVSLATIARLRSYLNVKNDVNSQKDSVRKLANIIALSALEGLDQFYEGFVSFTSCFGYNHSEQSLYIAELVPEITVVSPVQIDERQWLSACEAFTNAAIEADRENKISMQETLNEASLRFADALSNYPTLTSFTARGIAKAYTSANVPKKAIKTINRIDENERNHWLLYELAKAYLEDEQNESALRTAKECFNQASKDRNGISRISIYHELLSKCYEQCGSPVKAWQHCKRALKKCSNPKYREAIDNRLKTLTTV</sequence>
<dbReference type="Gene3D" id="3.40.50.300">
    <property type="entry name" value="P-loop containing nucleotide triphosphate hydrolases"/>
    <property type="match status" value="1"/>
</dbReference>
<dbReference type="PROSITE" id="PS50005">
    <property type="entry name" value="TPR"/>
    <property type="match status" value="1"/>
</dbReference>
<evidence type="ECO:0000313" key="2">
    <source>
        <dbReference type="EMBL" id="CAH0529765.1"/>
    </source>
</evidence>
<proteinExistence type="predicted"/>
<dbReference type="InterPro" id="IPR019734">
    <property type="entry name" value="TPR_rpt"/>
</dbReference>
<reference evidence="2" key="1">
    <citation type="submission" date="2021-12" db="EMBL/GenBank/DDBJ databases">
        <authorList>
            <person name="Rodrigo-Torres L."/>
            <person name="Arahal R. D."/>
            <person name="Lucena T."/>
        </authorList>
    </citation>
    <scope>NUCLEOTIDE SEQUENCE</scope>
    <source>
        <strain evidence="2">CECT 8226</strain>
    </source>
</reference>
<dbReference type="Proteomes" id="UP000838160">
    <property type="component" value="Unassembled WGS sequence"/>
</dbReference>
<evidence type="ECO:0000313" key="3">
    <source>
        <dbReference type="Proteomes" id="UP000838160"/>
    </source>
</evidence>
<dbReference type="RefSeq" id="WP_237486330.1">
    <property type="nucleotide sequence ID" value="NZ_CAKLCM010000003.1"/>
</dbReference>
<protein>
    <recommendedName>
        <fullName evidence="4">Tetratricopeptide repeat protein</fullName>
    </recommendedName>
</protein>
<name>A0ABM8ZMV1_9VIBR</name>
<evidence type="ECO:0008006" key="4">
    <source>
        <dbReference type="Google" id="ProtNLM"/>
    </source>
</evidence>
<dbReference type="SMART" id="SM00028">
    <property type="entry name" value="TPR"/>
    <property type="match status" value="3"/>
</dbReference>
<gene>
    <name evidence="2" type="ORF">VHP8226_03521</name>
</gene>
<keyword evidence="3" id="KW-1185">Reference proteome</keyword>
<dbReference type="EMBL" id="CAKLCM010000003">
    <property type="protein sequence ID" value="CAH0529765.1"/>
    <property type="molecule type" value="Genomic_DNA"/>
</dbReference>
<evidence type="ECO:0000256" key="1">
    <source>
        <dbReference type="PROSITE-ProRule" id="PRU00339"/>
    </source>
</evidence>
<dbReference type="InterPro" id="IPR011990">
    <property type="entry name" value="TPR-like_helical_dom_sf"/>
</dbReference>
<organism evidence="2 3">
    <name type="scientific">Vibrio hippocampi</name>
    <dbReference type="NCBI Taxonomy" id="654686"/>
    <lineage>
        <taxon>Bacteria</taxon>
        <taxon>Pseudomonadati</taxon>
        <taxon>Pseudomonadota</taxon>
        <taxon>Gammaproteobacteria</taxon>
        <taxon>Vibrionales</taxon>
        <taxon>Vibrionaceae</taxon>
        <taxon>Vibrio</taxon>
    </lineage>
</organism>
<feature type="repeat" description="TPR" evidence="1">
    <location>
        <begin position="600"/>
        <end position="633"/>
    </location>
</feature>
<accession>A0ABM8ZMV1</accession>
<dbReference type="Gene3D" id="1.25.40.10">
    <property type="entry name" value="Tetratricopeptide repeat domain"/>
    <property type="match status" value="2"/>
</dbReference>
<dbReference type="InterPro" id="IPR027417">
    <property type="entry name" value="P-loop_NTPase"/>
</dbReference>
<keyword evidence="1" id="KW-0802">TPR repeat</keyword>
<dbReference type="SUPFAM" id="SSF52540">
    <property type="entry name" value="P-loop containing nucleoside triphosphate hydrolases"/>
    <property type="match status" value="1"/>
</dbReference>
<comment type="caution">
    <text evidence="2">The sequence shown here is derived from an EMBL/GenBank/DDBJ whole genome shotgun (WGS) entry which is preliminary data.</text>
</comment>
<dbReference type="SUPFAM" id="SSF48452">
    <property type="entry name" value="TPR-like"/>
    <property type="match status" value="2"/>
</dbReference>